<comment type="caution">
    <text evidence="1">The sequence shown here is derived from an EMBL/GenBank/DDBJ whole genome shotgun (WGS) entry which is preliminary data.</text>
</comment>
<proteinExistence type="predicted"/>
<reference evidence="1" key="1">
    <citation type="submission" date="2022-11" db="EMBL/GenBank/DDBJ databases">
        <authorList>
            <person name="Petersen C."/>
        </authorList>
    </citation>
    <scope>NUCLEOTIDE SEQUENCE</scope>
    <source>
        <strain evidence="1">IBT 16849</strain>
    </source>
</reference>
<dbReference type="EMBL" id="JAPQKP010000002">
    <property type="protein sequence ID" value="KAJ5205603.1"/>
    <property type="molecule type" value="Genomic_DNA"/>
</dbReference>
<name>A0A9W9MQL6_9EURO</name>
<reference evidence="1" key="2">
    <citation type="journal article" date="2023" name="IMA Fungus">
        <title>Comparative genomic study of the Penicillium genus elucidates a diverse pangenome and 15 lateral gene transfer events.</title>
        <authorList>
            <person name="Petersen C."/>
            <person name="Sorensen T."/>
            <person name="Nielsen M.R."/>
            <person name="Sondergaard T.E."/>
            <person name="Sorensen J.L."/>
            <person name="Fitzpatrick D.A."/>
            <person name="Frisvad J.C."/>
            <person name="Nielsen K.L."/>
        </authorList>
    </citation>
    <scope>NUCLEOTIDE SEQUENCE</scope>
    <source>
        <strain evidence="1">IBT 16849</strain>
    </source>
</reference>
<evidence type="ECO:0000313" key="1">
    <source>
        <dbReference type="EMBL" id="KAJ5205603.1"/>
    </source>
</evidence>
<dbReference type="Proteomes" id="UP001150879">
    <property type="component" value="Unassembled WGS sequence"/>
</dbReference>
<accession>A0A9W9MQL6</accession>
<sequence>MYAFTNLWNPRFSPMISLLAPTAAALPPKLKPSRFKVSSASLFHPSYRYTPILIPQLILYRPLSLWLAARCYPPSIEASVIKIIESRTKPWLRSHSLT</sequence>
<evidence type="ECO:0000313" key="2">
    <source>
        <dbReference type="Proteomes" id="UP001150879"/>
    </source>
</evidence>
<gene>
    <name evidence="1" type="ORF">N7472_002051</name>
</gene>
<dbReference type="AlphaFoldDB" id="A0A9W9MQL6"/>
<protein>
    <submittedName>
        <fullName evidence="1">Uncharacterized protein</fullName>
    </submittedName>
</protein>
<organism evidence="1 2">
    <name type="scientific">Penicillium cf. griseofulvum</name>
    <dbReference type="NCBI Taxonomy" id="2972120"/>
    <lineage>
        <taxon>Eukaryota</taxon>
        <taxon>Fungi</taxon>
        <taxon>Dikarya</taxon>
        <taxon>Ascomycota</taxon>
        <taxon>Pezizomycotina</taxon>
        <taxon>Eurotiomycetes</taxon>
        <taxon>Eurotiomycetidae</taxon>
        <taxon>Eurotiales</taxon>
        <taxon>Aspergillaceae</taxon>
        <taxon>Penicillium</taxon>
    </lineage>
</organism>
<keyword evidence="2" id="KW-1185">Reference proteome</keyword>